<gene>
    <name evidence="3" type="ORF">Dbus_chr3Lg2273</name>
</gene>
<dbReference type="AlphaFoldDB" id="A0A0M4F225"/>
<feature type="domain" description="CCC" evidence="2">
    <location>
        <begin position="52"/>
        <end position="152"/>
    </location>
</feature>
<dbReference type="OrthoDB" id="6610578at2759"/>
<evidence type="ECO:0000313" key="4">
    <source>
        <dbReference type="Proteomes" id="UP000494163"/>
    </source>
</evidence>
<reference evidence="3 4" key="1">
    <citation type="submission" date="2015-08" db="EMBL/GenBank/DDBJ databases">
        <title>Ancestral chromatin configuration constrains chromatin evolution on differentiating sex chromosomes in Drosophila.</title>
        <authorList>
            <person name="Zhou Q."/>
            <person name="Bachtrog D."/>
        </authorList>
    </citation>
    <scope>NUCLEOTIDE SEQUENCE [LARGE SCALE GENOMIC DNA]</scope>
    <source>
        <tissue evidence="3">Whole larvae</tissue>
    </source>
</reference>
<accession>A0A0M4F225</accession>
<dbReference type="EMBL" id="CP012525">
    <property type="protein sequence ID" value="ALC45107.1"/>
    <property type="molecule type" value="Genomic_DNA"/>
</dbReference>
<evidence type="ECO:0000313" key="3">
    <source>
        <dbReference type="EMBL" id="ALC45107.1"/>
    </source>
</evidence>
<feature type="signal peptide" evidence="1">
    <location>
        <begin position="1"/>
        <end position="22"/>
    </location>
</feature>
<keyword evidence="4" id="KW-1185">Reference proteome</keyword>
<keyword evidence="1" id="KW-0732">Signal</keyword>
<organism evidence="3 4">
    <name type="scientific">Drosophila busckii</name>
    <name type="common">Fruit fly</name>
    <dbReference type="NCBI Taxonomy" id="30019"/>
    <lineage>
        <taxon>Eukaryota</taxon>
        <taxon>Metazoa</taxon>
        <taxon>Ecdysozoa</taxon>
        <taxon>Arthropoda</taxon>
        <taxon>Hexapoda</taxon>
        <taxon>Insecta</taxon>
        <taxon>Pterygota</taxon>
        <taxon>Neoptera</taxon>
        <taxon>Endopterygota</taxon>
        <taxon>Diptera</taxon>
        <taxon>Brachycera</taxon>
        <taxon>Muscomorpha</taxon>
        <taxon>Ephydroidea</taxon>
        <taxon>Drosophilidae</taxon>
        <taxon>Drosophila</taxon>
    </lineage>
</organism>
<name>A0A0M4F225_DROBS</name>
<evidence type="ECO:0000259" key="2">
    <source>
        <dbReference type="Pfam" id="PF26644"/>
    </source>
</evidence>
<sequence>MDCNTFLRLCCLLLLLLGLTLAAPQSSCILCDKEDLRPREPTISNSYEEFTFDHQVSRQEAIAALKKFNDCNTQIACNSRKCSADVIRYCLGSQFINDHCWCELQHREEGLPYVPHICYVGEKVYKPSIGSCYQFEEIKECCCASALAKECK</sequence>
<protein>
    <submittedName>
        <fullName evidence="3">CG5910</fullName>
    </submittedName>
</protein>
<evidence type="ECO:0000256" key="1">
    <source>
        <dbReference type="SAM" id="SignalP"/>
    </source>
</evidence>
<dbReference type="Pfam" id="PF26644">
    <property type="entry name" value="CCC"/>
    <property type="match status" value="1"/>
</dbReference>
<dbReference type="Proteomes" id="UP000494163">
    <property type="component" value="Chromosome 3L"/>
</dbReference>
<feature type="chain" id="PRO_5005794018" evidence="1">
    <location>
        <begin position="23"/>
        <end position="152"/>
    </location>
</feature>
<proteinExistence type="predicted"/>
<dbReference type="OMA" id="HICYADE"/>
<dbReference type="InterPro" id="IPR058250">
    <property type="entry name" value="CCC"/>
</dbReference>